<protein>
    <submittedName>
        <fullName evidence="2">Uncharacterized protein</fullName>
    </submittedName>
</protein>
<dbReference type="AlphaFoldDB" id="A0A1L5NZZ9"/>
<accession>A0A1L5NZZ9</accession>
<dbReference type="EMBL" id="CP017241">
    <property type="protein sequence ID" value="APO73459.1"/>
    <property type="molecule type" value="Genomic_DNA"/>
</dbReference>
<evidence type="ECO:0000256" key="1">
    <source>
        <dbReference type="SAM" id="MobiDB-lite"/>
    </source>
</evidence>
<feature type="region of interest" description="Disordered" evidence="1">
    <location>
        <begin position="25"/>
        <end position="45"/>
    </location>
</feature>
<proteinExistence type="predicted"/>
<feature type="compositionally biased region" description="Basic and acidic residues" evidence="1">
    <location>
        <begin position="30"/>
        <end position="45"/>
    </location>
</feature>
<gene>
    <name evidence="2" type="ORF">AM571_CH00611</name>
</gene>
<evidence type="ECO:0000313" key="2">
    <source>
        <dbReference type="EMBL" id="APO73459.1"/>
    </source>
</evidence>
<reference evidence="2 3" key="1">
    <citation type="submission" date="2016-09" db="EMBL/GenBank/DDBJ databases">
        <title>The complete genome sequences of Rhizobium gallicum, symbiovars gallicum and phaseoli, symbionts associated to common bean (Phaseolus vulgaris).</title>
        <authorList>
            <person name="Bustos P."/>
            <person name="Santamaria R.I."/>
            <person name="Perez-Carrascal O.M."/>
            <person name="Juarez S."/>
            <person name="Lozano L."/>
            <person name="Martinez-Flores I."/>
            <person name="Martinez-Romero E."/>
            <person name="Cevallos M."/>
            <person name="Romero D."/>
            <person name="Davila G."/>
            <person name="Gonzalez V."/>
        </authorList>
    </citation>
    <scope>NUCLEOTIDE SEQUENCE [LARGE SCALE GENOMIC DNA]</scope>
    <source>
        <strain evidence="2 3">8C-3</strain>
    </source>
</reference>
<sequence length="45" mass="4891">MRILMLVIIAAMVASILSILVVKPFNQGGGKDDTVPETIQRPEPK</sequence>
<evidence type="ECO:0000313" key="3">
    <source>
        <dbReference type="Proteomes" id="UP000185109"/>
    </source>
</evidence>
<organism evidence="2 3">
    <name type="scientific">Rhizobium etli 8C-3</name>
    <dbReference type="NCBI Taxonomy" id="538025"/>
    <lineage>
        <taxon>Bacteria</taxon>
        <taxon>Pseudomonadati</taxon>
        <taxon>Pseudomonadota</taxon>
        <taxon>Alphaproteobacteria</taxon>
        <taxon>Hyphomicrobiales</taxon>
        <taxon>Rhizobiaceae</taxon>
        <taxon>Rhizobium/Agrobacterium group</taxon>
        <taxon>Rhizobium</taxon>
    </lineage>
</organism>
<name>A0A1L5NZZ9_RHIET</name>
<dbReference type="Proteomes" id="UP000185109">
    <property type="component" value="Chromosome"/>
</dbReference>